<reference evidence="1 2" key="1">
    <citation type="submission" date="2016-08" db="EMBL/GenBank/DDBJ databases">
        <title>Draft genome of Fabibacter sp. strain SK-8.</title>
        <authorList>
            <person name="Wong S.-K."/>
            <person name="Hamasaki K."/>
            <person name="Yoshizawa S."/>
        </authorList>
    </citation>
    <scope>NUCLEOTIDE SEQUENCE [LARGE SCALE GENOMIC DNA]</scope>
    <source>
        <strain evidence="1 2">SK-8</strain>
    </source>
</reference>
<gene>
    <name evidence="1" type="ORF">BFP71_17845</name>
</gene>
<organism evidence="1 2">
    <name type="scientific">Roseivirga misakiensis</name>
    <dbReference type="NCBI Taxonomy" id="1563681"/>
    <lineage>
        <taxon>Bacteria</taxon>
        <taxon>Pseudomonadati</taxon>
        <taxon>Bacteroidota</taxon>
        <taxon>Cytophagia</taxon>
        <taxon>Cytophagales</taxon>
        <taxon>Roseivirgaceae</taxon>
        <taxon>Roseivirga</taxon>
    </lineage>
</organism>
<sequence>MKRFLPAVLLCIALAAIPSCNVKYFENAEFGDIIFDPSLAIPVGEITYTVSELFEELNDAGADILPNDENVIQLNYQETLQSQSASTFLNIRDQSFSGSLAAGVNVSNPPVTTTLNVSELFEFDLTQTSNETYDSIFFSNGQFEFEASSTFDADIDFTATFISLVENDAPLVVTGSLPSGSSGFSQTESLVDYRGLFHLDDQGNPSSNKFLVRIEYTISVTTSSVITSGQRINFDIGVNDAAFERVYGNVGNQSLAVNFQVVNFDFFRNFEAGNIAFADPKITFNFDNSFGFPLGIDFQEVSAIGPEGAIIPLEGDVVNSLQVVDGPTLAQEGQVIRSSIELNKDNSNIDVLLSSQPTKVIIEVEAGANPANVPPVYNFVNDQSILDIGVVVEIPLDINLDQLIAEEQLDFNNSEDLDEAKRILFRINAENELPLGGLVELQFLDDQDNVVYTIDQRAAFDAAPVGVDGRTTEAALSTADIQLEEEDIRAIENATSINVVATLTTTDAASNVAVKFFEDYELKFKLSAQADVEVNSGSN</sequence>
<dbReference type="RefSeq" id="WP_069836767.1">
    <property type="nucleotide sequence ID" value="NZ_MDGQ01000005.1"/>
</dbReference>
<dbReference type="AlphaFoldDB" id="A0A1E5T1K8"/>
<dbReference type="EMBL" id="MDGQ01000005">
    <property type="protein sequence ID" value="OEK05263.1"/>
    <property type="molecule type" value="Genomic_DNA"/>
</dbReference>
<name>A0A1E5T1K8_9BACT</name>
<dbReference type="STRING" id="1563681.BFP71_17845"/>
<protein>
    <submittedName>
        <fullName evidence="1">Uncharacterized protein</fullName>
    </submittedName>
</protein>
<comment type="caution">
    <text evidence="1">The sequence shown here is derived from an EMBL/GenBank/DDBJ whole genome shotgun (WGS) entry which is preliminary data.</text>
</comment>
<evidence type="ECO:0000313" key="1">
    <source>
        <dbReference type="EMBL" id="OEK05263.1"/>
    </source>
</evidence>
<evidence type="ECO:0000313" key="2">
    <source>
        <dbReference type="Proteomes" id="UP000095552"/>
    </source>
</evidence>
<accession>A0A1E5T1K8</accession>
<dbReference type="OrthoDB" id="978366at2"/>
<keyword evidence="2" id="KW-1185">Reference proteome</keyword>
<dbReference type="Proteomes" id="UP000095552">
    <property type="component" value="Unassembled WGS sequence"/>
</dbReference>
<proteinExistence type="predicted"/>